<dbReference type="KEGG" id="tse:THMIRHAS_17080"/>
<dbReference type="Gene3D" id="2.40.50.140">
    <property type="entry name" value="Nucleic acid-binding proteins"/>
    <property type="match status" value="1"/>
</dbReference>
<evidence type="ECO:0008006" key="5">
    <source>
        <dbReference type="Google" id="ProtNLM"/>
    </source>
</evidence>
<evidence type="ECO:0000256" key="2">
    <source>
        <dbReference type="PROSITE-ProRule" id="PRU00252"/>
    </source>
</evidence>
<keyword evidence="1 2" id="KW-0238">DNA-binding</keyword>
<dbReference type="InterPro" id="IPR012340">
    <property type="entry name" value="NA-bd_OB-fold"/>
</dbReference>
<proteinExistence type="predicted"/>
<gene>
    <name evidence="3" type="ORF">THMIRHAS_17080</name>
</gene>
<dbReference type="Proteomes" id="UP000501726">
    <property type="component" value="Chromosome"/>
</dbReference>
<reference evidence="4" key="1">
    <citation type="submission" date="2019-11" db="EMBL/GenBank/DDBJ databases">
        <title>Isolation and characterization of two novel species in the genus Thiomicrorhabdus.</title>
        <authorList>
            <person name="Mochizuki J."/>
            <person name="Kojima H."/>
            <person name="Fukui M."/>
        </authorList>
    </citation>
    <scope>NUCLEOTIDE SEQUENCE [LARGE SCALE GENOMIC DNA]</scope>
    <source>
        <strain evidence="4">aks77</strain>
    </source>
</reference>
<dbReference type="SUPFAM" id="SSF50249">
    <property type="entry name" value="Nucleic acid-binding proteins"/>
    <property type="match status" value="1"/>
</dbReference>
<dbReference type="AlphaFoldDB" id="A0A6F8PW38"/>
<sequence>MANQEVKLTGNIGQDLVFKQQGDRSLAEISLVCEEYKQTDEGVQVREGTQNWYNVTVWGKGDSLAPLNVLQKGMRIQVSGALRPSLFQKDDGTVGLGLAVNCQAGDVLIKMNRIDHVVMRKRDDQNGFGQQGQGNYEA</sequence>
<accession>A0A6F8PW38</accession>
<keyword evidence="4" id="KW-1185">Reference proteome</keyword>
<dbReference type="InterPro" id="IPR000424">
    <property type="entry name" value="Primosome_PriB/ssb"/>
</dbReference>
<protein>
    <recommendedName>
        <fullName evidence="5">Single-stranded DNA-binding protein</fullName>
    </recommendedName>
</protein>
<dbReference type="GO" id="GO:0003697">
    <property type="term" value="F:single-stranded DNA binding"/>
    <property type="evidence" value="ECO:0007669"/>
    <property type="project" value="InterPro"/>
</dbReference>
<dbReference type="Pfam" id="PF00436">
    <property type="entry name" value="SSB"/>
    <property type="match status" value="1"/>
</dbReference>
<organism evidence="3 4">
    <name type="scientific">Thiosulfatimonas sediminis</name>
    <dbReference type="NCBI Taxonomy" id="2675054"/>
    <lineage>
        <taxon>Bacteria</taxon>
        <taxon>Pseudomonadati</taxon>
        <taxon>Pseudomonadota</taxon>
        <taxon>Gammaproteobacteria</taxon>
        <taxon>Thiotrichales</taxon>
        <taxon>Piscirickettsiaceae</taxon>
        <taxon>Thiosulfatimonas</taxon>
    </lineage>
</organism>
<dbReference type="EMBL" id="AP021889">
    <property type="protein sequence ID" value="BBP46335.1"/>
    <property type="molecule type" value="Genomic_DNA"/>
</dbReference>
<dbReference type="RefSeq" id="WP_173272845.1">
    <property type="nucleotide sequence ID" value="NZ_AP021889.1"/>
</dbReference>
<name>A0A6F8PW38_9GAMM</name>
<evidence type="ECO:0000313" key="3">
    <source>
        <dbReference type="EMBL" id="BBP46335.1"/>
    </source>
</evidence>
<evidence type="ECO:0000256" key="1">
    <source>
        <dbReference type="ARBA" id="ARBA00023125"/>
    </source>
</evidence>
<dbReference type="PROSITE" id="PS50935">
    <property type="entry name" value="SSB"/>
    <property type="match status" value="1"/>
</dbReference>
<evidence type="ECO:0000313" key="4">
    <source>
        <dbReference type="Proteomes" id="UP000501726"/>
    </source>
</evidence>